<dbReference type="AlphaFoldDB" id="A0AAD9J676"/>
<organism evidence="1 2">
    <name type="scientific">Paralvinella palmiformis</name>
    <dbReference type="NCBI Taxonomy" id="53620"/>
    <lineage>
        <taxon>Eukaryota</taxon>
        <taxon>Metazoa</taxon>
        <taxon>Spiralia</taxon>
        <taxon>Lophotrochozoa</taxon>
        <taxon>Annelida</taxon>
        <taxon>Polychaeta</taxon>
        <taxon>Sedentaria</taxon>
        <taxon>Canalipalpata</taxon>
        <taxon>Terebellida</taxon>
        <taxon>Terebelliformia</taxon>
        <taxon>Alvinellidae</taxon>
        <taxon>Paralvinella</taxon>
    </lineage>
</organism>
<gene>
    <name evidence="1" type="ORF">LSH36_566g01068</name>
</gene>
<dbReference type="EMBL" id="JAODUP010000566">
    <property type="protein sequence ID" value="KAK2147164.1"/>
    <property type="molecule type" value="Genomic_DNA"/>
</dbReference>
<name>A0AAD9J676_9ANNE</name>
<comment type="caution">
    <text evidence="1">The sequence shown here is derived from an EMBL/GenBank/DDBJ whole genome shotgun (WGS) entry which is preliminary data.</text>
</comment>
<sequence>LSLLPSCLSSISKVFKIIEKISSFSYGYEIMIVAQWRDVSYLECDSYQQATDLTSEEPSICFHNGKQIIASYGYSTVCTL</sequence>
<accession>A0AAD9J676</accession>
<reference evidence="1" key="1">
    <citation type="journal article" date="2023" name="Mol. Biol. Evol.">
        <title>Third-Generation Sequencing Reveals the Adaptive Role of the Epigenome in Three Deep-Sea Polychaetes.</title>
        <authorList>
            <person name="Perez M."/>
            <person name="Aroh O."/>
            <person name="Sun Y."/>
            <person name="Lan Y."/>
            <person name="Juniper S.K."/>
            <person name="Young C.R."/>
            <person name="Angers B."/>
            <person name="Qian P.Y."/>
        </authorList>
    </citation>
    <scope>NUCLEOTIDE SEQUENCE</scope>
    <source>
        <strain evidence="1">P08H-3</strain>
    </source>
</reference>
<keyword evidence="2" id="KW-1185">Reference proteome</keyword>
<evidence type="ECO:0000313" key="1">
    <source>
        <dbReference type="EMBL" id="KAK2147164.1"/>
    </source>
</evidence>
<proteinExistence type="predicted"/>
<dbReference type="Proteomes" id="UP001208570">
    <property type="component" value="Unassembled WGS sequence"/>
</dbReference>
<feature type="non-terminal residue" evidence="1">
    <location>
        <position position="80"/>
    </location>
</feature>
<protein>
    <submittedName>
        <fullName evidence="1">Uncharacterized protein</fullName>
    </submittedName>
</protein>
<evidence type="ECO:0000313" key="2">
    <source>
        <dbReference type="Proteomes" id="UP001208570"/>
    </source>
</evidence>